<protein>
    <recommendedName>
        <fullName evidence="4">Lipoprotein</fullName>
    </recommendedName>
</protein>
<evidence type="ECO:0000256" key="1">
    <source>
        <dbReference type="SAM" id="SignalP"/>
    </source>
</evidence>
<dbReference type="EMBL" id="JASBRG010000005">
    <property type="protein sequence ID" value="MDI3319960.1"/>
    <property type="molecule type" value="Genomic_DNA"/>
</dbReference>
<proteinExistence type="predicted"/>
<name>A0ABT6RBQ9_9BACT</name>
<evidence type="ECO:0000313" key="2">
    <source>
        <dbReference type="EMBL" id="MDI3319960.1"/>
    </source>
</evidence>
<comment type="caution">
    <text evidence="2">The sequence shown here is derived from an EMBL/GenBank/DDBJ whole genome shotgun (WGS) entry which is preliminary data.</text>
</comment>
<accession>A0ABT6RBQ9</accession>
<gene>
    <name evidence="2" type="ORF">QJ048_09265</name>
</gene>
<feature type="signal peptide" evidence="1">
    <location>
        <begin position="1"/>
        <end position="24"/>
    </location>
</feature>
<organism evidence="2 3">
    <name type="scientific">Pinibacter soli</name>
    <dbReference type="NCBI Taxonomy" id="3044211"/>
    <lineage>
        <taxon>Bacteria</taxon>
        <taxon>Pseudomonadati</taxon>
        <taxon>Bacteroidota</taxon>
        <taxon>Chitinophagia</taxon>
        <taxon>Chitinophagales</taxon>
        <taxon>Chitinophagaceae</taxon>
        <taxon>Pinibacter</taxon>
    </lineage>
</organism>
<reference evidence="2 3" key="1">
    <citation type="submission" date="2023-05" db="EMBL/GenBank/DDBJ databases">
        <title>Genome sequence of Pinibacter sp. MAH-24.</title>
        <authorList>
            <person name="Huq M.A."/>
        </authorList>
    </citation>
    <scope>NUCLEOTIDE SEQUENCE [LARGE SCALE GENOMIC DNA]</scope>
    <source>
        <strain evidence="2 3">MAH-24</strain>
    </source>
</reference>
<feature type="chain" id="PRO_5045254550" description="Lipoprotein" evidence="1">
    <location>
        <begin position="25"/>
        <end position="122"/>
    </location>
</feature>
<dbReference type="RefSeq" id="WP_282334060.1">
    <property type="nucleotide sequence ID" value="NZ_JASBRG010000005.1"/>
</dbReference>
<dbReference type="Proteomes" id="UP001226434">
    <property type="component" value="Unassembled WGS sequence"/>
</dbReference>
<sequence>MKLFFVATFFALICCSCGSAPSEAESKPACKDFVVLQDNGRFKNILVADITEADAKCIASQLYSTDFRVQTFMFFKFKDDYQNHVWKYKIQYDADKKESDPGVFKDEKGRLFIINDFAKMDE</sequence>
<keyword evidence="3" id="KW-1185">Reference proteome</keyword>
<evidence type="ECO:0000313" key="3">
    <source>
        <dbReference type="Proteomes" id="UP001226434"/>
    </source>
</evidence>
<evidence type="ECO:0008006" key="4">
    <source>
        <dbReference type="Google" id="ProtNLM"/>
    </source>
</evidence>
<keyword evidence="1" id="KW-0732">Signal</keyword>